<keyword evidence="2 3" id="KW-0175">Coiled coil</keyword>
<dbReference type="AlphaFoldDB" id="A0A9Q0MG73"/>
<feature type="compositionally biased region" description="Low complexity" evidence="4">
    <location>
        <begin position="187"/>
        <end position="202"/>
    </location>
</feature>
<evidence type="ECO:0000256" key="2">
    <source>
        <dbReference type="ARBA" id="ARBA00023054"/>
    </source>
</evidence>
<evidence type="ECO:0000256" key="3">
    <source>
        <dbReference type="SAM" id="Coils"/>
    </source>
</evidence>
<accession>A0A9Q0MG73</accession>
<dbReference type="InterPro" id="IPR032017">
    <property type="entry name" value="FAM76"/>
</dbReference>
<evidence type="ECO:0000313" key="6">
    <source>
        <dbReference type="Proteomes" id="UP001142055"/>
    </source>
</evidence>
<feature type="compositionally biased region" description="Low complexity" evidence="4">
    <location>
        <begin position="170"/>
        <end position="180"/>
    </location>
</feature>
<comment type="caution">
    <text evidence="5">The sequence shown here is derived from an EMBL/GenBank/DDBJ whole genome shotgun (WGS) entry which is preliminary data.</text>
</comment>
<dbReference type="Proteomes" id="UP001142055">
    <property type="component" value="Chromosome 1"/>
</dbReference>
<sequence>MSLSNVPKASTTSTNSMTTTTLDRILYTCNRCLTKHPFEDLDFDLMQCKNCNQKQKQYTCHYCREEFQSETKTTNPICPRCTKNVARFGNPRSCENCNIVAAFTGNKCQRCFNYHQTYGEPGICTSCKLRAAFSSDKALSKDKLFCFHCRMARKRSKLQAKSESSKRRTSSLLGLTSSSLSKRDSSSLKSVRRLSNSNDSSSSRLDYVKGFTISNGTFLPAPQSPSKTHQTNTVVSSDSNLFVKPNEKLLKVKKKHSSLRQSDSSSNDGSEMVALIEKLREKVSQAERTLFSRNQELHSKEMIIKDLETSINKERTDYHNKIIEFQKQHNDEILEYQNKIIQLTKQEEELKNVLKKQDKE</sequence>
<dbReference type="Pfam" id="PF16046">
    <property type="entry name" value="FAM76"/>
    <property type="match status" value="1"/>
</dbReference>
<feature type="region of interest" description="Disordered" evidence="4">
    <location>
        <begin position="158"/>
        <end position="202"/>
    </location>
</feature>
<evidence type="ECO:0000256" key="4">
    <source>
        <dbReference type="SAM" id="MobiDB-lite"/>
    </source>
</evidence>
<protein>
    <recommendedName>
        <fullName evidence="7">Protein FAM76A</fullName>
    </recommendedName>
</protein>
<proteinExistence type="inferred from homology"/>
<dbReference type="GO" id="GO:0016607">
    <property type="term" value="C:nuclear speck"/>
    <property type="evidence" value="ECO:0007669"/>
    <property type="project" value="TreeGrafter"/>
</dbReference>
<reference evidence="5" key="1">
    <citation type="submission" date="2022-12" db="EMBL/GenBank/DDBJ databases">
        <title>Genome assemblies of Blomia tropicalis.</title>
        <authorList>
            <person name="Cui Y."/>
        </authorList>
    </citation>
    <scope>NUCLEOTIDE SEQUENCE</scope>
    <source>
        <tissue evidence="5">Adult mites</tissue>
    </source>
</reference>
<dbReference type="PANTHER" id="PTHR46176">
    <property type="entry name" value="LD21662P"/>
    <property type="match status" value="1"/>
</dbReference>
<feature type="coiled-coil region" evidence="3">
    <location>
        <begin position="326"/>
        <end position="360"/>
    </location>
</feature>
<dbReference type="PANTHER" id="PTHR46176:SF1">
    <property type="entry name" value="LD21662P"/>
    <property type="match status" value="1"/>
</dbReference>
<comment type="similarity">
    <text evidence="1">Belongs to the FAM76 family.</text>
</comment>
<keyword evidence="6" id="KW-1185">Reference proteome</keyword>
<evidence type="ECO:0000313" key="5">
    <source>
        <dbReference type="EMBL" id="KAJ6225209.1"/>
    </source>
</evidence>
<name>A0A9Q0MG73_BLOTA</name>
<evidence type="ECO:0000256" key="1">
    <source>
        <dbReference type="ARBA" id="ARBA00009097"/>
    </source>
</evidence>
<evidence type="ECO:0008006" key="7">
    <source>
        <dbReference type="Google" id="ProtNLM"/>
    </source>
</evidence>
<organism evidence="5 6">
    <name type="scientific">Blomia tropicalis</name>
    <name type="common">Mite</name>
    <dbReference type="NCBI Taxonomy" id="40697"/>
    <lineage>
        <taxon>Eukaryota</taxon>
        <taxon>Metazoa</taxon>
        <taxon>Ecdysozoa</taxon>
        <taxon>Arthropoda</taxon>
        <taxon>Chelicerata</taxon>
        <taxon>Arachnida</taxon>
        <taxon>Acari</taxon>
        <taxon>Acariformes</taxon>
        <taxon>Sarcoptiformes</taxon>
        <taxon>Astigmata</taxon>
        <taxon>Glycyphagoidea</taxon>
        <taxon>Echimyopodidae</taxon>
        <taxon>Blomia</taxon>
    </lineage>
</organism>
<gene>
    <name evidence="5" type="ORF">RDWZM_003754</name>
</gene>
<dbReference type="OMA" id="RYERSFN"/>
<dbReference type="EMBL" id="JAPWDV010000001">
    <property type="protein sequence ID" value="KAJ6225209.1"/>
    <property type="molecule type" value="Genomic_DNA"/>
</dbReference>